<dbReference type="PROSITE" id="PS51462">
    <property type="entry name" value="NUDIX"/>
    <property type="match status" value="1"/>
</dbReference>
<evidence type="ECO:0000313" key="3">
    <source>
        <dbReference type="EMBL" id="KUG16141.1"/>
    </source>
</evidence>
<evidence type="ECO:0000259" key="2">
    <source>
        <dbReference type="PROSITE" id="PS51462"/>
    </source>
</evidence>
<sequence length="142" mass="15340">MKREIKTPLLAADAVILFQDGIVLIRRNNPPYQGCYALPGGFVEIGETVEEAAIREAREETGLDINLLGLVGVYSDPARDPRGHVVSVAFLARGSGRLQSGSDARSAEVFPPEELTRLSFDHEQIISDALHLAEVLGICASN</sequence>
<dbReference type="PANTHER" id="PTHR43736">
    <property type="entry name" value="ADP-RIBOSE PYROPHOSPHATASE"/>
    <property type="match status" value="1"/>
</dbReference>
<dbReference type="EC" id="3.6.1.13" evidence="3"/>
<comment type="caution">
    <text evidence="3">The sequence shown here is derived from an EMBL/GenBank/DDBJ whole genome shotgun (WGS) entry which is preliminary data.</text>
</comment>
<protein>
    <submittedName>
        <fullName evidence="3">Adp-ribose pyrophosphatase</fullName>
        <ecNumber evidence="3">3.6.1.13</ecNumber>
    </submittedName>
</protein>
<reference evidence="3" key="1">
    <citation type="journal article" date="2015" name="Proc. Natl. Acad. Sci. U.S.A.">
        <title>Networks of energetic and metabolic interactions define dynamics in microbial communities.</title>
        <authorList>
            <person name="Embree M."/>
            <person name="Liu J.K."/>
            <person name="Al-Bassam M.M."/>
            <person name="Zengler K."/>
        </authorList>
    </citation>
    <scope>NUCLEOTIDE SEQUENCE</scope>
</reference>
<dbReference type="CDD" id="cd18873">
    <property type="entry name" value="NUDIX_NadM_like"/>
    <property type="match status" value="1"/>
</dbReference>
<gene>
    <name evidence="3" type="ORF">ASZ90_014184</name>
</gene>
<dbReference type="EMBL" id="LNQE01001512">
    <property type="protein sequence ID" value="KUG16141.1"/>
    <property type="molecule type" value="Genomic_DNA"/>
</dbReference>
<feature type="domain" description="Nudix hydrolase" evidence="2">
    <location>
        <begin position="7"/>
        <end position="132"/>
    </location>
</feature>
<accession>A0A0W8F5N2</accession>
<name>A0A0W8F5N2_9ZZZZ</name>
<evidence type="ECO:0000256" key="1">
    <source>
        <dbReference type="ARBA" id="ARBA00022801"/>
    </source>
</evidence>
<organism evidence="3">
    <name type="scientific">hydrocarbon metagenome</name>
    <dbReference type="NCBI Taxonomy" id="938273"/>
    <lineage>
        <taxon>unclassified sequences</taxon>
        <taxon>metagenomes</taxon>
        <taxon>ecological metagenomes</taxon>
    </lineage>
</organism>
<dbReference type="Gene3D" id="3.90.79.10">
    <property type="entry name" value="Nucleoside Triphosphate Pyrophosphohydrolase"/>
    <property type="match status" value="1"/>
</dbReference>
<keyword evidence="1 3" id="KW-0378">Hydrolase</keyword>
<dbReference type="InterPro" id="IPR015797">
    <property type="entry name" value="NUDIX_hydrolase-like_dom_sf"/>
</dbReference>
<dbReference type="InterPro" id="IPR020476">
    <property type="entry name" value="Nudix_hydrolase"/>
</dbReference>
<dbReference type="PRINTS" id="PR00502">
    <property type="entry name" value="NUDIXFAMILY"/>
</dbReference>
<dbReference type="InterPro" id="IPR000086">
    <property type="entry name" value="NUDIX_hydrolase_dom"/>
</dbReference>
<dbReference type="PANTHER" id="PTHR43736:SF1">
    <property type="entry name" value="DIHYDRONEOPTERIN TRIPHOSPHATE DIPHOSPHATASE"/>
    <property type="match status" value="1"/>
</dbReference>
<dbReference type="PROSITE" id="PS00893">
    <property type="entry name" value="NUDIX_BOX"/>
    <property type="match status" value="1"/>
</dbReference>
<dbReference type="Pfam" id="PF00293">
    <property type="entry name" value="NUDIX"/>
    <property type="match status" value="1"/>
</dbReference>
<dbReference type="AlphaFoldDB" id="A0A0W8F5N2"/>
<dbReference type="GO" id="GO:0047631">
    <property type="term" value="F:ADP-ribose diphosphatase activity"/>
    <property type="evidence" value="ECO:0007669"/>
    <property type="project" value="UniProtKB-EC"/>
</dbReference>
<dbReference type="InterPro" id="IPR020084">
    <property type="entry name" value="NUDIX_hydrolase_CS"/>
</dbReference>
<dbReference type="SUPFAM" id="SSF55811">
    <property type="entry name" value="Nudix"/>
    <property type="match status" value="1"/>
</dbReference>
<proteinExistence type="predicted"/>